<dbReference type="Pfam" id="PF08242">
    <property type="entry name" value="Methyltransf_12"/>
    <property type="match status" value="1"/>
</dbReference>
<proteinExistence type="predicted"/>
<organism evidence="2">
    <name type="scientific">marine metagenome</name>
    <dbReference type="NCBI Taxonomy" id="408172"/>
    <lineage>
        <taxon>unclassified sequences</taxon>
        <taxon>metagenomes</taxon>
        <taxon>ecological metagenomes</taxon>
    </lineage>
</organism>
<feature type="non-terminal residue" evidence="2">
    <location>
        <position position="153"/>
    </location>
</feature>
<dbReference type="CDD" id="cd02440">
    <property type="entry name" value="AdoMet_MTases"/>
    <property type="match status" value="1"/>
</dbReference>
<sequence length="153" mass="17665">MTELFDQFSKNYNLFSDQAIRFSGYDTKDLVNTKLNKLRSLYPDLAEKDFHFLDYGCGIGNLYDSVLTVFPQAIYTGVDSSKKSINEAQSRFSDNPNFQELNSSQWKNSKYDLIFSSGVFHHIPHQEHGSIINHLSRLLNQNGKIVIWEHNPI</sequence>
<accession>A0A383CNS4</accession>
<dbReference type="PANTHER" id="PTHR43861:SF1">
    <property type="entry name" value="TRANS-ACONITATE 2-METHYLTRANSFERASE"/>
    <property type="match status" value="1"/>
</dbReference>
<dbReference type="InterPro" id="IPR029063">
    <property type="entry name" value="SAM-dependent_MTases_sf"/>
</dbReference>
<dbReference type="SUPFAM" id="SSF53335">
    <property type="entry name" value="S-adenosyl-L-methionine-dependent methyltransferases"/>
    <property type="match status" value="1"/>
</dbReference>
<protein>
    <recommendedName>
        <fullName evidence="1">Methyltransferase type 12 domain-containing protein</fullName>
    </recommendedName>
</protein>
<dbReference type="AlphaFoldDB" id="A0A383CNS4"/>
<gene>
    <name evidence="2" type="ORF">METZ01_LOCUS486861</name>
</gene>
<evidence type="ECO:0000313" key="2">
    <source>
        <dbReference type="EMBL" id="SVE34007.1"/>
    </source>
</evidence>
<reference evidence="2" key="1">
    <citation type="submission" date="2018-05" db="EMBL/GenBank/DDBJ databases">
        <authorList>
            <person name="Lanie J.A."/>
            <person name="Ng W.-L."/>
            <person name="Kazmierczak K.M."/>
            <person name="Andrzejewski T.M."/>
            <person name="Davidsen T.M."/>
            <person name="Wayne K.J."/>
            <person name="Tettelin H."/>
            <person name="Glass J.I."/>
            <person name="Rusch D."/>
            <person name="Podicherti R."/>
            <person name="Tsui H.-C.T."/>
            <person name="Winkler M.E."/>
        </authorList>
    </citation>
    <scope>NUCLEOTIDE SEQUENCE</scope>
</reference>
<dbReference type="EMBL" id="UINC01210517">
    <property type="protein sequence ID" value="SVE34007.1"/>
    <property type="molecule type" value="Genomic_DNA"/>
</dbReference>
<name>A0A383CNS4_9ZZZZ</name>
<feature type="domain" description="Methyltransferase type 12" evidence="1">
    <location>
        <begin position="53"/>
        <end position="145"/>
    </location>
</feature>
<dbReference type="Gene3D" id="3.40.50.150">
    <property type="entry name" value="Vaccinia Virus protein VP39"/>
    <property type="match status" value="1"/>
</dbReference>
<evidence type="ECO:0000259" key="1">
    <source>
        <dbReference type="Pfam" id="PF08242"/>
    </source>
</evidence>
<dbReference type="PANTHER" id="PTHR43861">
    <property type="entry name" value="TRANS-ACONITATE 2-METHYLTRANSFERASE-RELATED"/>
    <property type="match status" value="1"/>
</dbReference>
<dbReference type="InterPro" id="IPR013217">
    <property type="entry name" value="Methyltransf_12"/>
</dbReference>